<feature type="non-terminal residue" evidence="1">
    <location>
        <position position="1"/>
    </location>
</feature>
<evidence type="ECO:0000313" key="1">
    <source>
        <dbReference type="EMBL" id="MCI87560.1"/>
    </source>
</evidence>
<name>A0A392VMC4_9FABA</name>
<evidence type="ECO:0000313" key="2">
    <source>
        <dbReference type="Proteomes" id="UP000265520"/>
    </source>
</evidence>
<sequence>RLLVEGELIEVKILEEWGLALGEDACLFDEETESEVYHSDNEAARCDPEASNNFDMLVDKISKDMEAELEE</sequence>
<feature type="non-terminal residue" evidence="1">
    <location>
        <position position="71"/>
    </location>
</feature>
<protein>
    <submittedName>
        <fullName evidence="1">DUF4283 domain protein</fullName>
    </submittedName>
</protein>
<accession>A0A392VMC4</accession>
<reference evidence="1 2" key="1">
    <citation type="journal article" date="2018" name="Front. Plant Sci.">
        <title>Red Clover (Trifolium pratense) and Zigzag Clover (T. medium) - A Picture of Genomic Similarities and Differences.</title>
        <authorList>
            <person name="Dluhosova J."/>
            <person name="Istvanek J."/>
            <person name="Nedelnik J."/>
            <person name="Repkova J."/>
        </authorList>
    </citation>
    <scope>NUCLEOTIDE SEQUENCE [LARGE SCALE GENOMIC DNA]</scope>
    <source>
        <strain evidence="2">cv. 10/8</strain>
        <tissue evidence="1">Leaf</tissue>
    </source>
</reference>
<dbReference type="EMBL" id="LXQA011169304">
    <property type="protein sequence ID" value="MCI87560.1"/>
    <property type="molecule type" value="Genomic_DNA"/>
</dbReference>
<proteinExistence type="predicted"/>
<keyword evidence="2" id="KW-1185">Reference proteome</keyword>
<comment type="caution">
    <text evidence="1">The sequence shown here is derived from an EMBL/GenBank/DDBJ whole genome shotgun (WGS) entry which is preliminary data.</text>
</comment>
<dbReference type="AlphaFoldDB" id="A0A392VMC4"/>
<organism evidence="1 2">
    <name type="scientific">Trifolium medium</name>
    <dbReference type="NCBI Taxonomy" id="97028"/>
    <lineage>
        <taxon>Eukaryota</taxon>
        <taxon>Viridiplantae</taxon>
        <taxon>Streptophyta</taxon>
        <taxon>Embryophyta</taxon>
        <taxon>Tracheophyta</taxon>
        <taxon>Spermatophyta</taxon>
        <taxon>Magnoliopsida</taxon>
        <taxon>eudicotyledons</taxon>
        <taxon>Gunneridae</taxon>
        <taxon>Pentapetalae</taxon>
        <taxon>rosids</taxon>
        <taxon>fabids</taxon>
        <taxon>Fabales</taxon>
        <taxon>Fabaceae</taxon>
        <taxon>Papilionoideae</taxon>
        <taxon>50 kb inversion clade</taxon>
        <taxon>NPAAA clade</taxon>
        <taxon>Hologalegina</taxon>
        <taxon>IRL clade</taxon>
        <taxon>Trifolieae</taxon>
        <taxon>Trifolium</taxon>
    </lineage>
</organism>
<dbReference type="Proteomes" id="UP000265520">
    <property type="component" value="Unassembled WGS sequence"/>
</dbReference>